<keyword evidence="3" id="KW-1185">Reference proteome</keyword>
<dbReference type="RefSeq" id="WP_092079084.1">
    <property type="nucleotide sequence ID" value="NZ_FOYI01000004.1"/>
</dbReference>
<name>A0A1I6DPB9_9RHOB</name>
<organism evidence="2 3">
    <name type="scientific">Poseidonocella sedimentorum</name>
    <dbReference type="NCBI Taxonomy" id="871652"/>
    <lineage>
        <taxon>Bacteria</taxon>
        <taxon>Pseudomonadati</taxon>
        <taxon>Pseudomonadota</taxon>
        <taxon>Alphaproteobacteria</taxon>
        <taxon>Rhodobacterales</taxon>
        <taxon>Roseobacteraceae</taxon>
        <taxon>Poseidonocella</taxon>
    </lineage>
</organism>
<evidence type="ECO:0000259" key="1">
    <source>
        <dbReference type="Pfam" id="PF04965"/>
    </source>
</evidence>
<dbReference type="EMBL" id="FOYI01000004">
    <property type="protein sequence ID" value="SFR07279.1"/>
    <property type="molecule type" value="Genomic_DNA"/>
</dbReference>
<evidence type="ECO:0000313" key="2">
    <source>
        <dbReference type="EMBL" id="SFR07279.1"/>
    </source>
</evidence>
<evidence type="ECO:0000313" key="3">
    <source>
        <dbReference type="Proteomes" id="UP000199302"/>
    </source>
</evidence>
<dbReference type="AlphaFoldDB" id="A0A1I6DPB9"/>
<sequence>MTDAAYSIAFPFGFAADGTTAEVGRADHVTDLLEQLLFTRQGERLLRPAMGCGLPDLLFAPASPETAEAARMTIQVAVLEHLAREIELTGLDVRPEGSSLRIDIAYRIRATGDAGHARFDAETGADG</sequence>
<dbReference type="Pfam" id="PF04965">
    <property type="entry name" value="GPW_gp25"/>
    <property type="match status" value="1"/>
</dbReference>
<dbReference type="OrthoDB" id="9802846at2"/>
<reference evidence="2 3" key="1">
    <citation type="submission" date="2016-10" db="EMBL/GenBank/DDBJ databases">
        <authorList>
            <person name="de Groot N.N."/>
        </authorList>
    </citation>
    <scope>NUCLEOTIDE SEQUENCE [LARGE SCALE GENOMIC DNA]</scope>
    <source>
        <strain evidence="3">KMM 9023,NRIC 0796,JCM 17311,KCTC 23692</strain>
    </source>
</reference>
<proteinExistence type="predicted"/>
<dbReference type="STRING" id="871652.SAMN04515673_104205"/>
<dbReference type="Proteomes" id="UP000199302">
    <property type="component" value="Unassembled WGS sequence"/>
</dbReference>
<dbReference type="Gene3D" id="3.10.450.40">
    <property type="match status" value="1"/>
</dbReference>
<gene>
    <name evidence="2" type="ORF">SAMN04515673_104205</name>
</gene>
<dbReference type="SUPFAM" id="SSF160719">
    <property type="entry name" value="gpW/gp25-like"/>
    <property type="match status" value="1"/>
</dbReference>
<feature type="domain" description="IraD/Gp25-like" evidence="1">
    <location>
        <begin position="26"/>
        <end position="112"/>
    </location>
</feature>
<accession>A0A1I6DPB9</accession>
<protein>
    <recommendedName>
        <fullName evidence="1">IraD/Gp25-like domain-containing protein</fullName>
    </recommendedName>
</protein>
<dbReference type="InterPro" id="IPR007048">
    <property type="entry name" value="IraD/Gp25-like"/>
</dbReference>